<gene>
    <name evidence="2" type="ORF">HK103_003937</name>
</gene>
<feature type="compositionally biased region" description="Polar residues" evidence="1">
    <location>
        <begin position="75"/>
        <end position="96"/>
    </location>
</feature>
<feature type="region of interest" description="Disordered" evidence="1">
    <location>
        <begin position="70"/>
        <end position="106"/>
    </location>
</feature>
<evidence type="ECO:0000313" key="2">
    <source>
        <dbReference type="EMBL" id="KAJ3262094.1"/>
    </source>
</evidence>
<proteinExistence type="predicted"/>
<name>A0AAD5YB68_9FUNG</name>
<dbReference type="Proteomes" id="UP001210925">
    <property type="component" value="Unassembled WGS sequence"/>
</dbReference>
<dbReference type="EMBL" id="JADGKB010000003">
    <property type="protein sequence ID" value="KAJ3262094.1"/>
    <property type="molecule type" value="Genomic_DNA"/>
</dbReference>
<dbReference type="AlphaFoldDB" id="A0AAD5YB68"/>
<evidence type="ECO:0000313" key="3">
    <source>
        <dbReference type="Proteomes" id="UP001210925"/>
    </source>
</evidence>
<sequence length="470" mass="52529">MRQGRLQASTLANIWRSLDSSNDTPSPASKDKVPLNTLDPLQKQYIPQTADSPLFRLISVSTSSEELGVAECTPQARSSQSTTIHRASSENLTSGRPGSPAQIRGFSVPNITSTSVDILNPRVVQSTSNLYASPNFIEAIPVPERPGAPEPIERENPDPVFGAILNQPSQASITRSVSFTSNVAKSKSTDWKEEYAHIDIDWSMQAMDVLYNAAFYDYIRDERNVDLSAIRLSRIIKDYKPRQVANALLWMIQGWSVETTAKLLRIIFSDWLPDLAGCVFSLISRNWPKTPQCSLCVAYLLMSEPANTSALFLRSLMQNWSRKESIDLVTYLDAILKWNTEYLQEVMAVYANPILPALPELPQPNEVKEKVEKFKSSIEETSHKLMLANARLAVAEYQLALFTHWSSCTNCQAKEECAILSKLTIPNFNTSQTDLGLDQLSNYSESDCESAWTSQLLDTSNLDRDDSESE</sequence>
<reference evidence="2" key="1">
    <citation type="submission" date="2020-05" db="EMBL/GenBank/DDBJ databases">
        <title>Phylogenomic resolution of chytrid fungi.</title>
        <authorList>
            <person name="Stajich J.E."/>
            <person name="Amses K."/>
            <person name="Simmons R."/>
            <person name="Seto K."/>
            <person name="Myers J."/>
            <person name="Bonds A."/>
            <person name="Quandt C.A."/>
            <person name="Barry K."/>
            <person name="Liu P."/>
            <person name="Grigoriev I."/>
            <person name="Longcore J.E."/>
            <person name="James T.Y."/>
        </authorList>
    </citation>
    <scope>NUCLEOTIDE SEQUENCE</scope>
    <source>
        <strain evidence="2">PLAUS21</strain>
    </source>
</reference>
<comment type="caution">
    <text evidence="2">The sequence shown here is derived from an EMBL/GenBank/DDBJ whole genome shotgun (WGS) entry which is preliminary data.</text>
</comment>
<accession>A0AAD5YB68</accession>
<keyword evidence="3" id="KW-1185">Reference proteome</keyword>
<organism evidence="2 3">
    <name type="scientific">Boothiomyces macroporosus</name>
    <dbReference type="NCBI Taxonomy" id="261099"/>
    <lineage>
        <taxon>Eukaryota</taxon>
        <taxon>Fungi</taxon>
        <taxon>Fungi incertae sedis</taxon>
        <taxon>Chytridiomycota</taxon>
        <taxon>Chytridiomycota incertae sedis</taxon>
        <taxon>Chytridiomycetes</taxon>
        <taxon>Rhizophydiales</taxon>
        <taxon>Terramycetaceae</taxon>
        <taxon>Boothiomyces</taxon>
    </lineage>
</organism>
<evidence type="ECO:0000256" key="1">
    <source>
        <dbReference type="SAM" id="MobiDB-lite"/>
    </source>
</evidence>
<protein>
    <submittedName>
        <fullName evidence="2">Uncharacterized protein</fullName>
    </submittedName>
</protein>